<evidence type="ECO:0000256" key="1">
    <source>
        <dbReference type="SAM" id="MobiDB-lite"/>
    </source>
</evidence>
<proteinExistence type="predicted"/>
<feature type="transmembrane region" description="Helical" evidence="2">
    <location>
        <begin position="144"/>
        <end position="168"/>
    </location>
</feature>
<evidence type="ECO:0000313" key="4">
    <source>
        <dbReference type="EMBL" id="KAE9393946.1"/>
    </source>
</evidence>
<dbReference type="AlphaFoldDB" id="A0A6A4H826"/>
<keyword evidence="5" id="KW-1185">Reference proteome</keyword>
<dbReference type="InterPro" id="IPR040521">
    <property type="entry name" value="KDZ"/>
</dbReference>
<dbReference type="Proteomes" id="UP000799118">
    <property type="component" value="Unassembled WGS sequence"/>
</dbReference>
<accession>A0A6A4H826</accession>
<dbReference type="Pfam" id="PF18758">
    <property type="entry name" value="KDZ"/>
    <property type="match status" value="1"/>
</dbReference>
<keyword evidence="2" id="KW-0812">Transmembrane</keyword>
<dbReference type="InterPro" id="IPR041457">
    <property type="entry name" value="CxC2_KDZ-assoc"/>
</dbReference>
<feature type="region of interest" description="Disordered" evidence="1">
    <location>
        <begin position="1"/>
        <end position="72"/>
    </location>
</feature>
<dbReference type="OrthoDB" id="3257338at2759"/>
<gene>
    <name evidence="4" type="ORF">BT96DRAFT_943519</name>
</gene>
<organism evidence="4 5">
    <name type="scientific">Gymnopus androsaceus JB14</name>
    <dbReference type="NCBI Taxonomy" id="1447944"/>
    <lineage>
        <taxon>Eukaryota</taxon>
        <taxon>Fungi</taxon>
        <taxon>Dikarya</taxon>
        <taxon>Basidiomycota</taxon>
        <taxon>Agaricomycotina</taxon>
        <taxon>Agaricomycetes</taxon>
        <taxon>Agaricomycetidae</taxon>
        <taxon>Agaricales</taxon>
        <taxon>Marasmiineae</taxon>
        <taxon>Omphalotaceae</taxon>
        <taxon>Gymnopus</taxon>
    </lineage>
</organism>
<sequence length="896" mass="101857">MKYKKFKTLSARVSTNDHSKSEDEEPFHKPERPKKPVHYSHINISTSTSSNSRTSHHSTNFNDSGDSEEEEPIIEPTPTSFMPLQDTPLLIRTSIATTLSLVSYSFQDFGQKASKPLAGEEIDADEEDSFRCNKDGSRNDEANFLPVHSVVVVVILSLIIHIVVAIVIRRNFTVKIVWLEQWNGQFFVRRTLKDCGLILELGGYTKEKPCLMVSIASLGTLNVVDKSGIQNIMVQYCTCHLADTHCQQLLCAQLWPATISNPKTAVSFDCLEHFQMLNLMTKTSSSEFYKTLERLTDNTGMNVPPSHLREFMRASRQWRTLHLQTVHCSRYENKVHQVEYFLRGAGSNFMAHVNEFDKKLPPTKPTCNDHKAIHESNSRSTCNLCYGKRQINLDYIWCRSMMYKTPKLITSGYDVMCHWSVCLFNHLKMYPVPFHPTQPCSAFQLLVPKFHLNAHIEQCQNIFSFNWVPGVSQTDTEGPECAWAVSNSLAGSTKKMGPGSHWDMLDEHFGDWNCTHSLSVASYLLDRAEEALENRPIQVEALKYLTKGIKPDCRHCIPKVRSATGHHVRLELALEEEERTRKDFGKKAIEVTVSVTTLIAEGLDLKEVIQHFKWDSKHQSLHLTDLQKAQLLDRGFSILSRMDAFFKAQQLHIPHAVVLHDQLNSQPGNSALWNIPLLLPSEIVDLGGACSKALLDIKWRLQYAYCHDSLEQMQKHLLVHTGLIAYKLKYLHGQYNGTKSNQTVNVISTKIDACAAKYRMLFAMVDKHAKAYAMGVNCKDNKAIHDSLRISWCKASARAHQWQEECLLIQEEMQWSLLTFEKQALQWEKCAADSLNAQFHDMVPEVIEGCSAYAAHQIAMRRNLAVFCQSKWVKVLQELAAGSRGIAMGELEYILA</sequence>
<protein>
    <recommendedName>
        <fullName evidence="3">CxC2-like cysteine cluster KDZ transposase-associated domain-containing protein</fullName>
    </recommendedName>
</protein>
<feature type="domain" description="CxC2-like cysteine cluster KDZ transposase-associated" evidence="3">
    <location>
        <begin position="192"/>
        <end position="300"/>
    </location>
</feature>
<evidence type="ECO:0000313" key="5">
    <source>
        <dbReference type="Proteomes" id="UP000799118"/>
    </source>
</evidence>
<evidence type="ECO:0000256" key="2">
    <source>
        <dbReference type="SAM" id="Phobius"/>
    </source>
</evidence>
<reference evidence="4" key="1">
    <citation type="journal article" date="2019" name="Environ. Microbiol.">
        <title>Fungal ecological strategies reflected in gene transcription - a case study of two litter decomposers.</title>
        <authorList>
            <person name="Barbi F."/>
            <person name="Kohler A."/>
            <person name="Barry K."/>
            <person name="Baskaran P."/>
            <person name="Daum C."/>
            <person name="Fauchery L."/>
            <person name="Ihrmark K."/>
            <person name="Kuo A."/>
            <person name="LaButti K."/>
            <person name="Lipzen A."/>
            <person name="Morin E."/>
            <person name="Grigoriev I.V."/>
            <person name="Henrissat B."/>
            <person name="Lindahl B."/>
            <person name="Martin F."/>
        </authorList>
    </citation>
    <scope>NUCLEOTIDE SEQUENCE</scope>
    <source>
        <strain evidence="4">JB14</strain>
    </source>
</reference>
<keyword evidence="2" id="KW-0472">Membrane</keyword>
<feature type="compositionally biased region" description="Basic and acidic residues" evidence="1">
    <location>
        <begin position="15"/>
        <end position="34"/>
    </location>
</feature>
<keyword evidence="2" id="KW-1133">Transmembrane helix</keyword>
<dbReference type="EMBL" id="ML769560">
    <property type="protein sequence ID" value="KAE9393946.1"/>
    <property type="molecule type" value="Genomic_DNA"/>
</dbReference>
<feature type="compositionally biased region" description="Low complexity" evidence="1">
    <location>
        <begin position="40"/>
        <end position="60"/>
    </location>
</feature>
<evidence type="ECO:0000259" key="3">
    <source>
        <dbReference type="Pfam" id="PF18803"/>
    </source>
</evidence>
<name>A0A6A4H826_9AGAR</name>
<dbReference type="Pfam" id="PF18803">
    <property type="entry name" value="CxC2"/>
    <property type="match status" value="1"/>
</dbReference>